<dbReference type="SUPFAM" id="SSF53271">
    <property type="entry name" value="PRTase-like"/>
    <property type="match status" value="1"/>
</dbReference>
<dbReference type="Proteomes" id="UP001500740">
    <property type="component" value="Unassembled WGS sequence"/>
</dbReference>
<dbReference type="Gene3D" id="3.40.50.2020">
    <property type="match status" value="1"/>
</dbReference>
<comment type="similarity">
    <text evidence="1">Belongs to the ComF/GntX family.</text>
</comment>
<accession>A0ABP3K6T9</accession>
<reference evidence="4" key="1">
    <citation type="journal article" date="2019" name="Int. J. Syst. Evol. Microbiol.">
        <title>The Global Catalogue of Microorganisms (GCM) 10K type strain sequencing project: providing services to taxonomists for standard genome sequencing and annotation.</title>
        <authorList>
            <consortium name="The Broad Institute Genomics Platform"/>
            <consortium name="The Broad Institute Genome Sequencing Center for Infectious Disease"/>
            <person name="Wu L."/>
            <person name="Ma J."/>
        </authorList>
    </citation>
    <scope>NUCLEOTIDE SEQUENCE [LARGE SCALE GENOMIC DNA]</scope>
    <source>
        <strain evidence="4">JCM 14193</strain>
    </source>
</reference>
<dbReference type="InterPro" id="IPR029057">
    <property type="entry name" value="PRTase-like"/>
</dbReference>
<name>A0ABP3K6T9_9BACI</name>
<sequence>MKTMICYLCLKSIKEETVWANFLSPQFRYTCDDCLNQLEEIPPPFCKHCKKQASPNHQKCDDCKRWANHFGEDPLDQNISIFTYNEFMKEMMARFKYRGDYEAVYSFREPLNKAYTTHFAKKHYTLVPIPLSDDRYETRKFNQAEALASLLKKPIHTQLLKREDTTKQAKRTRTERVLSKNPFHLTNHPPEKILLIDDIYTTGTTLRQVASLLKNAGVKNVKALTLIRS</sequence>
<evidence type="ECO:0000313" key="4">
    <source>
        <dbReference type="Proteomes" id="UP001500740"/>
    </source>
</evidence>
<proteinExistence type="inferred from homology"/>
<evidence type="ECO:0000313" key="3">
    <source>
        <dbReference type="EMBL" id="GAA0472200.1"/>
    </source>
</evidence>
<dbReference type="Pfam" id="PF00156">
    <property type="entry name" value="Pribosyltran"/>
    <property type="match status" value="1"/>
</dbReference>
<dbReference type="InterPro" id="IPR000836">
    <property type="entry name" value="PRTase_dom"/>
</dbReference>
<keyword evidence="4" id="KW-1185">Reference proteome</keyword>
<evidence type="ECO:0000256" key="1">
    <source>
        <dbReference type="ARBA" id="ARBA00008007"/>
    </source>
</evidence>
<gene>
    <name evidence="3" type="primary">comFC</name>
    <name evidence="3" type="ORF">GCM10008935_30190</name>
</gene>
<evidence type="ECO:0000259" key="2">
    <source>
        <dbReference type="Pfam" id="PF00156"/>
    </source>
</evidence>
<dbReference type="InterPro" id="IPR051910">
    <property type="entry name" value="ComF/GntX_DNA_util-trans"/>
</dbReference>
<dbReference type="PANTHER" id="PTHR47505:SF1">
    <property type="entry name" value="DNA UTILIZATION PROTEIN YHGH"/>
    <property type="match status" value="1"/>
</dbReference>
<dbReference type="PANTHER" id="PTHR47505">
    <property type="entry name" value="DNA UTILIZATION PROTEIN YHGH"/>
    <property type="match status" value="1"/>
</dbReference>
<comment type="caution">
    <text evidence="3">The sequence shown here is derived from an EMBL/GenBank/DDBJ whole genome shotgun (WGS) entry which is preliminary data.</text>
</comment>
<protein>
    <submittedName>
        <fullName evidence="3">ComF operon protein ComFC</fullName>
    </submittedName>
</protein>
<dbReference type="CDD" id="cd06223">
    <property type="entry name" value="PRTases_typeI"/>
    <property type="match status" value="1"/>
</dbReference>
<organism evidence="3 4">
    <name type="scientific">Alkalibacillus silvisoli</name>
    <dbReference type="NCBI Taxonomy" id="392823"/>
    <lineage>
        <taxon>Bacteria</taxon>
        <taxon>Bacillati</taxon>
        <taxon>Bacillota</taxon>
        <taxon>Bacilli</taxon>
        <taxon>Bacillales</taxon>
        <taxon>Bacillaceae</taxon>
        <taxon>Alkalibacillus</taxon>
    </lineage>
</organism>
<dbReference type="EMBL" id="BAAACZ010000031">
    <property type="protein sequence ID" value="GAA0472200.1"/>
    <property type="molecule type" value="Genomic_DNA"/>
</dbReference>
<feature type="domain" description="Phosphoribosyltransferase" evidence="2">
    <location>
        <begin position="183"/>
        <end position="228"/>
    </location>
</feature>